<dbReference type="Pfam" id="PF08237">
    <property type="entry name" value="PE-PPE"/>
    <property type="match status" value="1"/>
</dbReference>
<feature type="domain" description="PE-PPE" evidence="1">
    <location>
        <begin position="104"/>
        <end position="298"/>
    </location>
</feature>
<gene>
    <name evidence="2" type="ORF">AWC18_15760</name>
</gene>
<reference evidence="2 3" key="1">
    <citation type="submission" date="2016-01" db="EMBL/GenBank/DDBJ databases">
        <title>The new phylogeny of the genus Mycobacterium.</title>
        <authorList>
            <person name="Tarcisio F."/>
            <person name="Conor M."/>
            <person name="Antonella G."/>
            <person name="Elisabetta G."/>
            <person name="Giulia F.S."/>
            <person name="Sara T."/>
            <person name="Anna F."/>
            <person name="Clotilde B."/>
            <person name="Roberto B."/>
            <person name="Veronica D.S."/>
            <person name="Fabio R."/>
            <person name="Monica P."/>
            <person name="Olivier J."/>
            <person name="Enrico T."/>
            <person name="Nicola S."/>
        </authorList>
    </citation>
    <scope>NUCLEOTIDE SEQUENCE [LARGE SCALE GENOMIC DNA]</scope>
    <source>
        <strain evidence="2 3">DSM 44164</strain>
    </source>
</reference>
<evidence type="ECO:0000313" key="3">
    <source>
        <dbReference type="Proteomes" id="UP000193108"/>
    </source>
</evidence>
<dbReference type="AlphaFoldDB" id="A0A1X1Z4V6"/>
<keyword evidence="3" id="KW-1185">Reference proteome</keyword>
<organism evidence="2 3">
    <name type="scientific">Mycolicibacter nonchromogenicus</name>
    <name type="common">Mycobacterium nonchromogenicum</name>
    <dbReference type="NCBI Taxonomy" id="1782"/>
    <lineage>
        <taxon>Bacteria</taxon>
        <taxon>Bacillati</taxon>
        <taxon>Actinomycetota</taxon>
        <taxon>Actinomycetes</taxon>
        <taxon>Mycobacteriales</taxon>
        <taxon>Mycobacteriaceae</taxon>
        <taxon>Mycolicibacter</taxon>
    </lineage>
</organism>
<evidence type="ECO:0000259" key="1">
    <source>
        <dbReference type="Pfam" id="PF08237"/>
    </source>
</evidence>
<protein>
    <recommendedName>
        <fullName evidence="1">PE-PPE domain-containing protein</fullName>
    </recommendedName>
</protein>
<proteinExistence type="predicted"/>
<name>A0A1X1Z4V6_MYCNO</name>
<accession>A0A1X1Z4V6</accession>
<dbReference type="EMBL" id="LQPI01000058">
    <property type="protein sequence ID" value="ORW18349.1"/>
    <property type="molecule type" value="Genomic_DNA"/>
</dbReference>
<sequence length="378" mass="40009">MWSASIPHRILILGTAAAVAAGLTVMPVTTSVGPHTADVRLTGSEAVGSPLGGGTALILGPSGVPTPPQSYADLADELYLQPHGFTGDLEILTTPERLFFNRAESRIEGAQILTSAITQQIAGGQVSAENPVVVFGYSQSAGFSGMTMEQLQDQGVSSDLVRFMLVGNAFAPTGGIWTSLGLYPPTPDNLYPSDVYTLEYDGFASFPRYPLNLLSSLNAFMGIFTQHLAYLNLDADQINNAVLLPGSADLTGESLTNYYMIPAQTLPLLSPLLLLPVIGEPLYDLLEPVTRILVNLGYGNISDGWYPGPANEPAPLGLFPTDLDWSAVQQALIDGVQQGFQNAISGLFQPWSDLMPLAEATPFDFADVVSAITAAFAG</sequence>
<comment type="caution">
    <text evidence="2">The sequence shown here is derived from an EMBL/GenBank/DDBJ whole genome shotgun (WGS) entry which is preliminary data.</text>
</comment>
<dbReference type="Proteomes" id="UP000193108">
    <property type="component" value="Unassembled WGS sequence"/>
</dbReference>
<dbReference type="InterPro" id="IPR013228">
    <property type="entry name" value="PE-PPE_C"/>
</dbReference>
<dbReference type="RefSeq" id="WP_109560108.1">
    <property type="nucleotide sequence ID" value="NZ_LQPI01000058.1"/>
</dbReference>
<evidence type="ECO:0000313" key="2">
    <source>
        <dbReference type="EMBL" id="ORW18349.1"/>
    </source>
</evidence>